<dbReference type="AlphaFoldDB" id="A0A2I0HHJ8"/>
<dbReference type="EMBL" id="PGOL01009150">
    <property type="protein sequence ID" value="PKI31164.1"/>
    <property type="molecule type" value="Genomic_DNA"/>
</dbReference>
<keyword evidence="3" id="KW-1185">Reference proteome</keyword>
<gene>
    <name evidence="2" type="ORF">CRG98_048446</name>
</gene>
<evidence type="ECO:0000313" key="2">
    <source>
        <dbReference type="EMBL" id="PKI31164.1"/>
    </source>
</evidence>
<sequence length="324" mass="35449">MAGSLQIVAFQSKPSPCSAPPTRGHWEVHFSRFLIHRTPPPSSTCPDLVPRRSSCTSGKTIRRIGTWLSSTSPASLQLIDCGSEGDAILAVYLGEKRMEEHFISKLHFTWPQVTCVSGFPARGSRVVLVSYRDCADEVQKFALRFGTNCEAEAFTNALIESMCNMNSAAEIDPPIPPLASEIVSHSEFVSSSTPPHRCQEEVDAAPAAKLEPEAQQCGNHQETLHNHNAEVSLAAYPPSFTTLLTSCQSEAGKVTAQPTSSKEERIRSQIMMYMEDSAFQGKSMLRCVHNALSHSSNLCCFLLAPIRGTGQKEMLNNDKTHKGI</sequence>
<dbReference type="Pfam" id="PF25349">
    <property type="entry name" value="PH_PHS1"/>
    <property type="match status" value="1"/>
</dbReference>
<evidence type="ECO:0000313" key="3">
    <source>
        <dbReference type="Proteomes" id="UP000233551"/>
    </source>
</evidence>
<reference evidence="2 3" key="1">
    <citation type="submission" date="2017-11" db="EMBL/GenBank/DDBJ databases">
        <title>De-novo sequencing of pomegranate (Punica granatum L.) genome.</title>
        <authorList>
            <person name="Akparov Z."/>
            <person name="Amiraslanov A."/>
            <person name="Hajiyeva S."/>
            <person name="Abbasov M."/>
            <person name="Kaur K."/>
            <person name="Hamwieh A."/>
            <person name="Solovyev V."/>
            <person name="Salamov A."/>
            <person name="Braich B."/>
            <person name="Kosarev P."/>
            <person name="Mahmoud A."/>
            <person name="Hajiyev E."/>
            <person name="Babayeva S."/>
            <person name="Izzatullayeva V."/>
            <person name="Mammadov A."/>
            <person name="Mammadov A."/>
            <person name="Sharifova S."/>
            <person name="Ojaghi J."/>
            <person name="Eynullazada K."/>
            <person name="Bayramov B."/>
            <person name="Abdulazimova A."/>
            <person name="Shahmuradov I."/>
        </authorList>
    </citation>
    <scope>NUCLEOTIDE SEQUENCE [LARGE SCALE GENOMIC DNA]</scope>
    <source>
        <strain evidence="3">cv. AG2017</strain>
        <tissue evidence="2">Leaf</tissue>
    </source>
</reference>
<dbReference type="Proteomes" id="UP000233551">
    <property type="component" value="Unassembled WGS sequence"/>
</dbReference>
<accession>A0A2I0HHJ8</accession>
<dbReference type="STRING" id="22663.A0A2I0HHJ8"/>
<dbReference type="InterPro" id="IPR057619">
    <property type="entry name" value="PH_PHS1"/>
</dbReference>
<organism evidence="2 3">
    <name type="scientific">Punica granatum</name>
    <name type="common">Pomegranate</name>
    <dbReference type="NCBI Taxonomy" id="22663"/>
    <lineage>
        <taxon>Eukaryota</taxon>
        <taxon>Viridiplantae</taxon>
        <taxon>Streptophyta</taxon>
        <taxon>Embryophyta</taxon>
        <taxon>Tracheophyta</taxon>
        <taxon>Spermatophyta</taxon>
        <taxon>Magnoliopsida</taxon>
        <taxon>eudicotyledons</taxon>
        <taxon>Gunneridae</taxon>
        <taxon>Pentapetalae</taxon>
        <taxon>rosids</taxon>
        <taxon>malvids</taxon>
        <taxon>Myrtales</taxon>
        <taxon>Lythraceae</taxon>
        <taxon>Punica</taxon>
    </lineage>
</organism>
<protein>
    <recommendedName>
        <fullName evidence="1">Poor homologous synapsis 1 PH domain-containing protein</fullName>
    </recommendedName>
</protein>
<evidence type="ECO:0000259" key="1">
    <source>
        <dbReference type="Pfam" id="PF25349"/>
    </source>
</evidence>
<comment type="caution">
    <text evidence="2">The sequence shown here is derived from an EMBL/GenBank/DDBJ whole genome shotgun (WGS) entry which is preliminary data.</text>
</comment>
<feature type="domain" description="Poor homologous synapsis 1 PH" evidence="1">
    <location>
        <begin position="25"/>
        <end position="169"/>
    </location>
</feature>
<name>A0A2I0HHJ8_PUNGR</name>
<proteinExistence type="predicted"/>